<dbReference type="STRING" id="234267.Acid_5363"/>
<evidence type="ECO:0000256" key="1">
    <source>
        <dbReference type="ARBA" id="ARBA00022801"/>
    </source>
</evidence>
<dbReference type="HAMAP" id="MF_01212">
    <property type="entry name" value="dGTPase_type2"/>
    <property type="match status" value="1"/>
</dbReference>
<name>Q01VK3_SOLUE</name>
<evidence type="ECO:0000313" key="5">
    <source>
        <dbReference type="EMBL" id="ABJ86312.1"/>
    </source>
</evidence>
<dbReference type="Pfam" id="PF13286">
    <property type="entry name" value="HD_assoc"/>
    <property type="match status" value="1"/>
</dbReference>
<dbReference type="KEGG" id="sus:Acid_5363"/>
<dbReference type="InParanoid" id="Q01VK3"/>
<proteinExistence type="inferred from homology"/>
<dbReference type="InterPro" id="IPR006261">
    <property type="entry name" value="dGTPase"/>
</dbReference>
<dbReference type="AlphaFoldDB" id="Q01VK3"/>
<comment type="similarity">
    <text evidence="2">Belongs to the dGTPase family. Type 2 subfamily.</text>
</comment>
<reference evidence="5" key="1">
    <citation type="submission" date="2006-10" db="EMBL/GenBank/DDBJ databases">
        <title>Complete sequence of Solibacter usitatus Ellin6076.</title>
        <authorList>
            <consortium name="US DOE Joint Genome Institute"/>
            <person name="Copeland A."/>
            <person name="Lucas S."/>
            <person name="Lapidus A."/>
            <person name="Barry K."/>
            <person name="Detter J.C."/>
            <person name="Glavina del Rio T."/>
            <person name="Hammon N."/>
            <person name="Israni S."/>
            <person name="Dalin E."/>
            <person name="Tice H."/>
            <person name="Pitluck S."/>
            <person name="Thompson L.S."/>
            <person name="Brettin T."/>
            <person name="Bruce D."/>
            <person name="Han C."/>
            <person name="Tapia R."/>
            <person name="Gilna P."/>
            <person name="Schmutz J."/>
            <person name="Larimer F."/>
            <person name="Land M."/>
            <person name="Hauser L."/>
            <person name="Kyrpides N."/>
            <person name="Mikhailova N."/>
            <person name="Janssen P.H."/>
            <person name="Kuske C.R."/>
            <person name="Richardson P."/>
        </authorList>
    </citation>
    <scope>NUCLEOTIDE SEQUENCE</scope>
    <source>
        <strain evidence="5">Ellin6076</strain>
    </source>
</reference>
<gene>
    <name evidence="5" type="ordered locus">Acid_5363</name>
</gene>
<dbReference type="InterPro" id="IPR050135">
    <property type="entry name" value="dGTPase-like"/>
</dbReference>
<dbReference type="PANTHER" id="PTHR11373">
    <property type="entry name" value="DEOXYNUCLEOSIDE TRIPHOSPHATE TRIPHOSPHOHYDROLASE"/>
    <property type="match status" value="1"/>
</dbReference>
<dbReference type="InterPro" id="IPR026875">
    <property type="entry name" value="PHydrolase_assoc_dom"/>
</dbReference>
<dbReference type="NCBIfam" id="TIGR01353">
    <property type="entry name" value="dGTP_triPase"/>
    <property type="match status" value="1"/>
</dbReference>
<dbReference type="SMART" id="SM00471">
    <property type="entry name" value="HDc"/>
    <property type="match status" value="1"/>
</dbReference>
<dbReference type="GO" id="GO:0006203">
    <property type="term" value="P:dGTP catabolic process"/>
    <property type="evidence" value="ECO:0007669"/>
    <property type="project" value="TreeGrafter"/>
</dbReference>
<accession>Q01VK3</accession>
<dbReference type="OrthoDB" id="9803619at2"/>
<keyword evidence="1 2" id="KW-0378">Hydrolase</keyword>
<evidence type="ECO:0000256" key="3">
    <source>
        <dbReference type="SAM" id="MobiDB-lite"/>
    </source>
</evidence>
<dbReference type="HOGENOM" id="CLU_028163_1_0_0"/>
<dbReference type="InterPro" id="IPR003607">
    <property type="entry name" value="HD/PDEase_dom"/>
</dbReference>
<dbReference type="EMBL" id="CP000473">
    <property type="protein sequence ID" value="ABJ86312.1"/>
    <property type="molecule type" value="Genomic_DNA"/>
</dbReference>
<dbReference type="eggNOG" id="COG0232">
    <property type="taxonomic scope" value="Bacteria"/>
</dbReference>
<dbReference type="PROSITE" id="PS51831">
    <property type="entry name" value="HD"/>
    <property type="match status" value="1"/>
</dbReference>
<dbReference type="Pfam" id="PF01966">
    <property type="entry name" value="HD"/>
    <property type="match status" value="1"/>
</dbReference>
<dbReference type="FunCoup" id="Q01VK3">
    <property type="interactions" value="167"/>
</dbReference>
<dbReference type="PANTHER" id="PTHR11373:SF43">
    <property type="entry name" value="DEOXYGUANOSINETRIPHOSPHATE TRIPHOSPHOHYDROLASE-LIKE PROTEIN"/>
    <property type="match status" value="1"/>
</dbReference>
<protein>
    <recommendedName>
        <fullName evidence="2">Deoxyguanosinetriphosphate triphosphohydrolase-like protein</fullName>
    </recommendedName>
</protein>
<feature type="domain" description="HD" evidence="4">
    <location>
        <begin position="62"/>
        <end position="193"/>
    </location>
</feature>
<dbReference type="CDD" id="cd00077">
    <property type="entry name" value="HDc"/>
    <property type="match status" value="1"/>
</dbReference>
<evidence type="ECO:0000259" key="4">
    <source>
        <dbReference type="PROSITE" id="PS51831"/>
    </source>
</evidence>
<feature type="region of interest" description="Disordered" evidence="3">
    <location>
        <begin position="1"/>
        <end position="23"/>
    </location>
</feature>
<dbReference type="InterPro" id="IPR023023">
    <property type="entry name" value="dNTPase_2"/>
</dbReference>
<dbReference type="InterPro" id="IPR006674">
    <property type="entry name" value="HD_domain"/>
</dbReference>
<dbReference type="GO" id="GO:0008832">
    <property type="term" value="F:dGTPase activity"/>
    <property type="evidence" value="ECO:0007669"/>
    <property type="project" value="TreeGrafter"/>
</dbReference>
<organism evidence="5">
    <name type="scientific">Solibacter usitatus (strain Ellin6076)</name>
    <dbReference type="NCBI Taxonomy" id="234267"/>
    <lineage>
        <taxon>Bacteria</taxon>
        <taxon>Pseudomonadati</taxon>
        <taxon>Acidobacteriota</taxon>
        <taxon>Terriglobia</taxon>
        <taxon>Bryobacterales</taxon>
        <taxon>Solibacteraceae</taxon>
        <taxon>Candidatus Solibacter</taxon>
    </lineage>
</organism>
<sequence length="378" mass="42653">MLARLGFPVQQSRGRRYPEPEHPYRNTFQRDRDRVIHSRAFRRLEAKTQVFTPGLSDHFRNRLTHTIEVAQIARTLANVLQLDENLTEALALAHDIGHPPFAHAGEAALNAEMQVFGDRFEHNRHALRIVESFEQRYARFPGLNLSFEVREGIVKHSRDFGLGEDPELDDYLPGLRPVLEAQLIDLADEVAYNTADLDDAWSAGLIAVGDLADSVPQYREIHETLETQFPGATERERFHEALRQLINVLVTGLIQGTVAAAQASGAGSVDEVRAWPQRLAAFTPEAAETSRELKRFLNSRIYLSDALGADRSLSMSRIAELFRFFLAYPERLPQPYAQQALDEPAHRVVCDYIAGMTDGFFHRTYDQMLGPAITPPLS</sequence>
<evidence type="ECO:0000256" key="2">
    <source>
        <dbReference type="HAMAP-Rule" id="MF_01212"/>
    </source>
</evidence>
<dbReference type="SUPFAM" id="SSF109604">
    <property type="entry name" value="HD-domain/PDEase-like"/>
    <property type="match status" value="1"/>
</dbReference>
<dbReference type="Gene3D" id="1.10.3210.10">
    <property type="entry name" value="Hypothetical protein af1432"/>
    <property type="match status" value="1"/>
</dbReference>